<evidence type="ECO:0000313" key="2">
    <source>
        <dbReference type="Proteomes" id="UP001056778"/>
    </source>
</evidence>
<name>A0ACB9SR88_HOLOL</name>
<evidence type="ECO:0000313" key="1">
    <source>
        <dbReference type="EMBL" id="KAI4457278.1"/>
    </source>
</evidence>
<comment type="caution">
    <text evidence="1">The sequence shown here is derived from an EMBL/GenBank/DDBJ whole genome shotgun (WGS) entry which is preliminary data.</text>
</comment>
<dbReference type="Proteomes" id="UP001056778">
    <property type="component" value="Chromosome 8"/>
</dbReference>
<gene>
    <name evidence="1" type="ORF">MML48_8g00010306</name>
</gene>
<reference evidence="1" key="1">
    <citation type="submission" date="2022-04" db="EMBL/GenBank/DDBJ databases">
        <title>Chromosome-scale genome assembly of Holotrichia oblita Faldermann.</title>
        <authorList>
            <person name="Rongchong L."/>
        </authorList>
    </citation>
    <scope>NUCLEOTIDE SEQUENCE</scope>
    <source>
        <strain evidence="1">81SQS9</strain>
    </source>
</reference>
<accession>A0ACB9SR88</accession>
<protein>
    <submittedName>
        <fullName evidence="1">Sulfotransferase sult</fullName>
    </submittedName>
</protein>
<keyword evidence="2" id="KW-1185">Reference proteome</keyword>
<dbReference type="EMBL" id="CM043022">
    <property type="protein sequence ID" value="KAI4457278.1"/>
    <property type="molecule type" value="Genomic_DNA"/>
</dbReference>
<sequence>MAPSKMNEDEFNNNQEEKQLFPYEITRVDPEINAELLKDFTGERSYFVQVGPKNYFFPSNYEREADKFYNFEVRSDDIWIVTFPRSGTTWTQEMVWLIANDLDFETAKAINLNERCPFLEFSTFVHPELKSTFLKENSDCPVRYKIVEEVTRKEWMNLPLRKGRRIIKTHLPFTLLPQNLFKSGCKIIYVVRNPKDVIISFYYLNKLFRTQGYDGDLPTYWNYFKRNLQPWTPYWEHVKEGWDRRFEENFLFLFYEDMNRDSKAAIKKISCFLNKILTEDQVCALNEHLRIDNFKNNPSVNNELLSKLGITKNVENGFIRNGSSGNWKKELSKELNEEIDLWIEENLARTDLRFPNLND</sequence>
<proteinExistence type="predicted"/>
<organism evidence="1 2">
    <name type="scientific">Holotrichia oblita</name>
    <name type="common">Chafer beetle</name>
    <dbReference type="NCBI Taxonomy" id="644536"/>
    <lineage>
        <taxon>Eukaryota</taxon>
        <taxon>Metazoa</taxon>
        <taxon>Ecdysozoa</taxon>
        <taxon>Arthropoda</taxon>
        <taxon>Hexapoda</taxon>
        <taxon>Insecta</taxon>
        <taxon>Pterygota</taxon>
        <taxon>Neoptera</taxon>
        <taxon>Endopterygota</taxon>
        <taxon>Coleoptera</taxon>
        <taxon>Polyphaga</taxon>
        <taxon>Scarabaeiformia</taxon>
        <taxon>Scarabaeidae</taxon>
        <taxon>Melolonthinae</taxon>
        <taxon>Holotrichia</taxon>
    </lineage>
</organism>